<protein>
    <recommendedName>
        <fullName evidence="1">Helicase/UvrB N-terminal domain-containing protein</fullName>
    </recommendedName>
</protein>
<evidence type="ECO:0000313" key="2">
    <source>
        <dbReference type="EMBL" id="OIP38885.1"/>
    </source>
</evidence>
<dbReference type="GO" id="GO:0003677">
    <property type="term" value="F:DNA binding"/>
    <property type="evidence" value="ECO:0007669"/>
    <property type="project" value="InterPro"/>
</dbReference>
<dbReference type="InterPro" id="IPR006935">
    <property type="entry name" value="Helicase/UvrB_N"/>
</dbReference>
<comment type="caution">
    <text evidence="2">The sequence shown here is derived from an EMBL/GenBank/DDBJ whole genome shotgun (WGS) entry which is preliminary data.</text>
</comment>
<dbReference type="EMBL" id="MNYI01000166">
    <property type="protein sequence ID" value="OIP38885.1"/>
    <property type="molecule type" value="Genomic_DNA"/>
</dbReference>
<dbReference type="SUPFAM" id="SSF52540">
    <property type="entry name" value="P-loop containing nucleoside triphosphate hydrolases"/>
    <property type="match status" value="1"/>
</dbReference>
<organism evidence="2 3">
    <name type="scientific">Candidatus Desantisbacteria bacterium CG2_30_40_21</name>
    <dbReference type="NCBI Taxonomy" id="1817895"/>
    <lineage>
        <taxon>Bacteria</taxon>
        <taxon>Candidatus Desantisiibacteriota</taxon>
    </lineage>
</organism>
<accession>A0A1J5DS28</accession>
<dbReference type="GO" id="GO:0005524">
    <property type="term" value="F:ATP binding"/>
    <property type="evidence" value="ECO:0007669"/>
    <property type="project" value="InterPro"/>
</dbReference>
<dbReference type="Proteomes" id="UP000183085">
    <property type="component" value="Unassembled WGS sequence"/>
</dbReference>
<name>A0A1J5DS28_9BACT</name>
<dbReference type="InterPro" id="IPR027417">
    <property type="entry name" value="P-loop_NTPase"/>
</dbReference>
<dbReference type="Pfam" id="PF04851">
    <property type="entry name" value="ResIII"/>
    <property type="match status" value="1"/>
</dbReference>
<sequence length="103" mass="11716">MRFDSSDAISTGMFDETWRRFVIKMATGTGKTKVLSLVLAWSFYHKLYEPESQLARNFLVIAPNIIVLDRIYKDFQGLRIFLKDDPVLPDNGVGGRNPCLCGE</sequence>
<feature type="domain" description="Helicase/UvrB N-terminal" evidence="1">
    <location>
        <begin position="15"/>
        <end position="78"/>
    </location>
</feature>
<dbReference type="STRING" id="1817895.AUJ95_06200"/>
<gene>
    <name evidence="2" type="ORF">AUJ95_06200</name>
</gene>
<reference evidence="2 3" key="1">
    <citation type="journal article" date="2016" name="Environ. Microbiol.">
        <title>Genomic resolution of a cold subsurface aquifer community provides metabolic insights for novel microbes adapted to high CO concentrations.</title>
        <authorList>
            <person name="Probst A.J."/>
            <person name="Castelle C.J."/>
            <person name="Singh A."/>
            <person name="Brown C.T."/>
            <person name="Anantharaman K."/>
            <person name="Sharon I."/>
            <person name="Hug L.A."/>
            <person name="Burstein D."/>
            <person name="Emerson J.B."/>
            <person name="Thomas B.C."/>
            <person name="Banfield J.F."/>
        </authorList>
    </citation>
    <scope>NUCLEOTIDE SEQUENCE [LARGE SCALE GENOMIC DNA]</scope>
    <source>
        <strain evidence="2">CG2_30_40_21</strain>
    </source>
</reference>
<evidence type="ECO:0000259" key="1">
    <source>
        <dbReference type="Pfam" id="PF04851"/>
    </source>
</evidence>
<dbReference type="AlphaFoldDB" id="A0A1J5DS28"/>
<dbReference type="Gene3D" id="3.40.50.300">
    <property type="entry name" value="P-loop containing nucleotide triphosphate hydrolases"/>
    <property type="match status" value="1"/>
</dbReference>
<evidence type="ECO:0000313" key="3">
    <source>
        <dbReference type="Proteomes" id="UP000183085"/>
    </source>
</evidence>
<dbReference type="GO" id="GO:0016787">
    <property type="term" value="F:hydrolase activity"/>
    <property type="evidence" value="ECO:0007669"/>
    <property type="project" value="InterPro"/>
</dbReference>
<proteinExistence type="predicted"/>